<gene>
    <name evidence="4" type="ORF">X805_07970</name>
</gene>
<dbReference type="PATRIC" id="fig|1286631.3.peg.786"/>
<dbReference type="Gene3D" id="2.60.40.790">
    <property type="match status" value="1"/>
</dbReference>
<proteinExistence type="inferred from homology"/>
<dbReference type="EMBL" id="AZRA01000021">
    <property type="protein sequence ID" value="KDB53611.1"/>
    <property type="molecule type" value="Genomic_DNA"/>
</dbReference>
<evidence type="ECO:0000313" key="4">
    <source>
        <dbReference type="EMBL" id="KDB53611.1"/>
    </source>
</evidence>
<dbReference type="PROSITE" id="PS01031">
    <property type="entry name" value="SHSP"/>
    <property type="match status" value="1"/>
</dbReference>
<dbReference type="CDD" id="cd06464">
    <property type="entry name" value="ACD_sHsps-like"/>
    <property type="match status" value="1"/>
</dbReference>
<dbReference type="InterPro" id="IPR031107">
    <property type="entry name" value="Small_HSP"/>
</dbReference>
<comment type="similarity">
    <text evidence="1 2">Belongs to the small heat shock protein (HSP20) family.</text>
</comment>
<dbReference type="RefSeq" id="WP_037478441.1">
    <property type="nucleotide sequence ID" value="NZ_AZRA01000021.1"/>
</dbReference>
<dbReference type="eggNOG" id="COG0071">
    <property type="taxonomic scope" value="Bacteria"/>
</dbReference>
<name>A0A059KQA8_9BURK</name>
<dbReference type="InterPro" id="IPR008978">
    <property type="entry name" value="HSP20-like_chaperone"/>
</dbReference>
<accession>A0A059KQA8</accession>
<evidence type="ECO:0000313" key="5">
    <source>
        <dbReference type="Proteomes" id="UP000026714"/>
    </source>
</evidence>
<evidence type="ECO:0000259" key="3">
    <source>
        <dbReference type="PROSITE" id="PS01031"/>
    </source>
</evidence>
<comment type="caution">
    <text evidence="4">The sequence shown here is derived from an EMBL/GenBank/DDBJ whole genome shotgun (WGS) entry which is preliminary data.</text>
</comment>
<keyword evidence="5" id="KW-1185">Reference proteome</keyword>
<evidence type="ECO:0000256" key="2">
    <source>
        <dbReference type="RuleBase" id="RU003616"/>
    </source>
</evidence>
<dbReference type="AlphaFoldDB" id="A0A059KQA8"/>
<dbReference type="Pfam" id="PF00011">
    <property type="entry name" value="HSP20"/>
    <property type="match status" value="1"/>
</dbReference>
<reference evidence="4 5" key="1">
    <citation type="journal article" date="2014" name="FEMS Microbiol. Ecol.">
        <title>Sphaerotilus natans encrusted with nanoball-shaped Fe(III) oxide minerals formed by nitrate-reducing mixotrophic Fe(II) oxidation.</title>
        <authorList>
            <person name="Park S."/>
            <person name="Kim D.H."/>
            <person name="Lee J.H."/>
            <person name="Hur H.G."/>
        </authorList>
    </citation>
    <scope>NUCLEOTIDE SEQUENCE [LARGE SCALE GENOMIC DNA]</scope>
    <source>
        <strain evidence="4 5">DSM 6575</strain>
    </source>
</reference>
<feature type="domain" description="SHSP" evidence="3">
    <location>
        <begin position="56"/>
        <end position="168"/>
    </location>
</feature>
<sequence>MKIDDLRENLGQFWGSVSDGWERMRHSASGALTRFRPGEQTQLPERHEIDDPLHFPAQSWTMLGGDVFEDEQRLVVRLEAPGMRKEDFSIEVRDAALQVRGEKRFERESTEGRWRVLQCAYGSFQRTVPLPTAVRGEEARASYRDGVLRIDLPKIEPGRPASVNIRVD</sequence>
<dbReference type="SUPFAM" id="SSF49764">
    <property type="entry name" value="HSP20-like chaperones"/>
    <property type="match status" value="1"/>
</dbReference>
<organism evidence="4 5">
    <name type="scientific">Sphaerotilus natans subsp. natans DSM 6575</name>
    <dbReference type="NCBI Taxonomy" id="1286631"/>
    <lineage>
        <taxon>Bacteria</taxon>
        <taxon>Pseudomonadati</taxon>
        <taxon>Pseudomonadota</taxon>
        <taxon>Betaproteobacteria</taxon>
        <taxon>Burkholderiales</taxon>
        <taxon>Sphaerotilaceae</taxon>
        <taxon>Sphaerotilus</taxon>
    </lineage>
</organism>
<dbReference type="STRING" id="34103.SAMN05421778_11282"/>
<evidence type="ECO:0000256" key="1">
    <source>
        <dbReference type="PROSITE-ProRule" id="PRU00285"/>
    </source>
</evidence>
<protein>
    <submittedName>
        <fullName evidence="4">HSP20 family protein</fullName>
    </submittedName>
</protein>
<dbReference type="InterPro" id="IPR002068">
    <property type="entry name" value="A-crystallin/Hsp20_dom"/>
</dbReference>
<dbReference type="PANTHER" id="PTHR11527">
    <property type="entry name" value="HEAT-SHOCK PROTEIN 20 FAMILY MEMBER"/>
    <property type="match status" value="1"/>
</dbReference>
<dbReference type="Proteomes" id="UP000026714">
    <property type="component" value="Unassembled WGS sequence"/>
</dbReference>